<dbReference type="GeneID" id="87884922"/>
<dbReference type="GO" id="GO:0005524">
    <property type="term" value="F:ATP binding"/>
    <property type="evidence" value="ECO:0007669"/>
    <property type="project" value="UniProtKB-UniRule"/>
</dbReference>
<evidence type="ECO:0000256" key="5">
    <source>
        <dbReference type="ARBA" id="ARBA00022679"/>
    </source>
</evidence>
<comment type="caution">
    <text evidence="14">The sequence shown here is derived from an EMBL/GenBank/DDBJ whole genome shotgun (WGS) entry which is preliminary data.</text>
</comment>
<dbReference type="SMART" id="SM00220">
    <property type="entry name" value="S_TKc"/>
    <property type="match status" value="1"/>
</dbReference>
<keyword evidence="5" id="KW-0808">Transferase</keyword>
<dbReference type="Pfam" id="PF00069">
    <property type="entry name" value="Pkinase"/>
    <property type="match status" value="1"/>
</dbReference>
<evidence type="ECO:0000256" key="4">
    <source>
        <dbReference type="ARBA" id="ARBA00022527"/>
    </source>
</evidence>
<sequence length="449" mass="50285">MDNPNIIVTLYPIVDTPTDATMITLRLHDDTSQYDWSQTPEPDEDDARNRSPEAAYPGLQLRYDHRRKLRSGFALGTSEGCNIRLPKARDVKGISGFQCIICFDAHDRLVLKDVRDVDPGTGKRVDGTAILSGADFADRSDGRQQILIYLHDNLCFRAVVPPRNHHPEDYRTRVAQFRQGATVDPHELPLTGLGLDGGESTAGVDTGMQTPSEGAIWLKRKTLGQGAFAVVTRVSNVSTGVDYARKQPVDGAYCDLERWRQEARLLRRISHEHIVRLVADDFSSSLPTLDLEYMQGRTLHWQSRVLQFSPAEVLMILDQGLAALAYLHELDPPIIHRDIKPANILVQHRTADHIHIKLTDFGHSKDGHELRTRCGTELYLASEIQANAATRHRAKRDPYTSAVDIWSLGVMVYKFGFGLPDLDLAEGPGWCQAIVEKLHMEDESALADF</sequence>
<comment type="catalytic activity">
    <reaction evidence="9">
        <text>L-seryl-[I-kappa-B protein] + ATP = O-phospho-L-seryl-[I-kappa-B protein] + ADP + H(+)</text>
        <dbReference type="Rhea" id="RHEA:19073"/>
        <dbReference type="Rhea" id="RHEA-COMP:13698"/>
        <dbReference type="Rhea" id="RHEA-COMP:13699"/>
        <dbReference type="ChEBI" id="CHEBI:15378"/>
        <dbReference type="ChEBI" id="CHEBI:29999"/>
        <dbReference type="ChEBI" id="CHEBI:30616"/>
        <dbReference type="ChEBI" id="CHEBI:83421"/>
        <dbReference type="ChEBI" id="CHEBI:456216"/>
        <dbReference type="EC" id="2.7.11.10"/>
    </reaction>
</comment>
<keyword evidence="4 11" id="KW-0723">Serine/threonine-protein kinase</keyword>
<feature type="domain" description="Protein kinase" evidence="13">
    <location>
        <begin position="217"/>
        <end position="449"/>
    </location>
</feature>
<feature type="binding site" evidence="10">
    <location>
        <position position="246"/>
    </location>
    <ligand>
        <name>ATP</name>
        <dbReference type="ChEBI" id="CHEBI:30616"/>
    </ligand>
</feature>
<evidence type="ECO:0000256" key="1">
    <source>
        <dbReference type="ARBA" id="ARBA00004496"/>
    </source>
</evidence>
<reference evidence="14" key="2">
    <citation type="submission" date="2023-06" db="EMBL/GenBank/DDBJ databases">
        <authorList>
            <consortium name="Lawrence Berkeley National Laboratory"/>
            <person name="Mondo S.J."/>
            <person name="Hensen N."/>
            <person name="Bonometti L."/>
            <person name="Westerberg I."/>
            <person name="Brannstrom I.O."/>
            <person name="Guillou S."/>
            <person name="Cros-Aarteil S."/>
            <person name="Calhoun S."/>
            <person name="Haridas S."/>
            <person name="Kuo A."/>
            <person name="Pangilinan J."/>
            <person name="Riley R."/>
            <person name="Labutti K."/>
            <person name="Andreopoulos B."/>
            <person name="Lipzen A."/>
            <person name="Chen C."/>
            <person name="Yanf M."/>
            <person name="Daum C."/>
            <person name="Ng V."/>
            <person name="Clum A."/>
            <person name="Steindorff A."/>
            <person name="Ohm R."/>
            <person name="Martin F."/>
            <person name="Silar P."/>
            <person name="Natvig D."/>
            <person name="Lalanne C."/>
            <person name="Gautier V."/>
            <person name="Ament-Velasquez S.L."/>
            <person name="Kruys A."/>
            <person name="Hutchinson M.I."/>
            <person name="Powell A.J."/>
            <person name="Barry K."/>
            <person name="Miller A.N."/>
            <person name="Grigoriev I.V."/>
            <person name="Debuchy R."/>
            <person name="Gladieux P."/>
            <person name="Thoren M.H."/>
            <person name="Johannesson H."/>
        </authorList>
    </citation>
    <scope>NUCLEOTIDE SEQUENCE</scope>
    <source>
        <strain evidence="14">CBS 333.67</strain>
    </source>
</reference>
<dbReference type="GO" id="GO:0004674">
    <property type="term" value="F:protein serine/threonine kinase activity"/>
    <property type="evidence" value="ECO:0007669"/>
    <property type="project" value="UniProtKB-KW"/>
</dbReference>
<evidence type="ECO:0000256" key="7">
    <source>
        <dbReference type="ARBA" id="ARBA00022777"/>
    </source>
</evidence>
<evidence type="ECO:0000259" key="13">
    <source>
        <dbReference type="PROSITE" id="PS50011"/>
    </source>
</evidence>
<dbReference type="InterPro" id="IPR008271">
    <property type="entry name" value="Ser/Thr_kinase_AS"/>
</dbReference>
<protein>
    <recommendedName>
        <fullName evidence="2">IkappaB kinase</fullName>
        <ecNumber evidence="2">2.7.11.10</ecNumber>
    </recommendedName>
</protein>
<keyword evidence="15" id="KW-1185">Reference proteome</keyword>
<dbReference type="EMBL" id="JAUDZG010000001">
    <property type="protein sequence ID" value="KAK3311247.1"/>
    <property type="molecule type" value="Genomic_DNA"/>
</dbReference>
<dbReference type="PANTHER" id="PTHR22969:SF17">
    <property type="entry name" value="INHIBITOR OF NUCLEAR FACTOR KAPPA-B KINASE SUBUNIT BETA"/>
    <property type="match status" value="1"/>
</dbReference>
<evidence type="ECO:0000256" key="12">
    <source>
        <dbReference type="SAM" id="MobiDB-lite"/>
    </source>
</evidence>
<organism evidence="14 15">
    <name type="scientific">Chaetomium strumarium</name>
    <dbReference type="NCBI Taxonomy" id="1170767"/>
    <lineage>
        <taxon>Eukaryota</taxon>
        <taxon>Fungi</taxon>
        <taxon>Dikarya</taxon>
        <taxon>Ascomycota</taxon>
        <taxon>Pezizomycotina</taxon>
        <taxon>Sordariomycetes</taxon>
        <taxon>Sordariomycetidae</taxon>
        <taxon>Sordariales</taxon>
        <taxon>Chaetomiaceae</taxon>
        <taxon>Chaetomium</taxon>
    </lineage>
</organism>
<keyword evidence="3" id="KW-0963">Cytoplasm</keyword>
<dbReference type="GO" id="GO:0045944">
    <property type="term" value="P:positive regulation of transcription by RNA polymerase II"/>
    <property type="evidence" value="ECO:0007669"/>
    <property type="project" value="TreeGrafter"/>
</dbReference>
<evidence type="ECO:0000256" key="3">
    <source>
        <dbReference type="ARBA" id="ARBA00022490"/>
    </source>
</evidence>
<dbReference type="AlphaFoldDB" id="A0AAJ0H3V9"/>
<evidence type="ECO:0000313" key="15">
    <source>
        <dbReference type="Proteomes" id="UP001273166"/>
    </source>
</evidence>
<keyword evidence="8 10" id="KW-0067">ATP-binding</keyword>
<dbReference type="PROSITE" id="PS50011">
    <property type="entry name" value="PROTEIN_KINASE_DOM"/>
    <property type="match status" value="1"/>
</dbReference>
<dbReference type="Gene3D" id="1.10.510.10">
    <property type="entry name" value="Transferase(Phosphotransferase) domain 1"/>
    <property type="match status" value="1"/>
</dbReference>
<dbReference type="InterPro" id="IPR000719">
    <property type="entry name" value="Prot_kinase_dom"/>
</dbReference>
<comment type="similarity">
    <text evidence="11">Belongs to the protein kinase superfamily.</text>
</comment>
<evidence type="ECO:0000256" key="8">
    <source>
        <dbReference type="ARBA" id="ARBA00022840"/>
    </source>
</evidence>
<dbReference type="PROSITE" id="PS00108">
    <property type="entry name" value="PROTEIN_KINASE_ST"/>
    <property type="match status" value="1"/>
</dbReference>
<comment type="subcellular location">
    <subcellularLocation>
        <location evidence="1">Cytoplasm</location>
    </subcellularLocation>
</comment>
<name>A0AAJ0H3V9_9PEZI</name>
<dbReference type="GO" id="GO:0005737">
    <property type="term" value="C:cytoplasm"/>
    <property type="evidence" value="ECO:0007669"/>
    <property type="project" value="UniProtKB-SubCell"/>
</dbReference>
<dbReference type="InterPro" id="IPR011009">
    <property type="entry name" value="Kinase-like_dom_sf"/>
</dbReference>
<evidence type="ECO:0000256" key="2">
    <source>
        <dbReference type="ARBA" id="ARBA00012442"/>
    </source>
</evidence>
<keyword evidence="7 14" id="KW-0418">Kinase</keyword>
<dbReference type="InterPro" id="IPR051180">
    <property type="entry name" value="IKK"/>
</dbReference>
<evidence type="ECO:0000256" key="6">
    <source>
        <dbReference type="ARBA" id="ARBA00022741"/>
    </source>
</evidence>
<dbReference type="InterPro" id="IPR017441">
    <property type="entry name" value="Protein_kinase_ATP_BS"/>
</dbReference>
<keyword evidence="6 10" id="KW-0547">Nucleotide-binding</keyword>
<evidence type="ECO:0000256" key="11">
    <source>
        <dbReference type="RuleBase" id="RU000304"/>
    </source>
</evidence>
<proteinExistence type="inferred from homology"/>
<dbReference type="SUPFAM" id="SSF56112">
    <property type="entry name" value="Protein kinase-like (PK-like)"/>
    <property type="match status" value="1"/>
</dbReference>
<accession>A0AAJ0H3V9</accession>
<evidence type="ECO:0000256" key="10">
    <source>
        <dbReference type="PROSITE-ProRule" id="PRU10141"/>
    </source>
</evidence>
<evidence type="ECO:0000313" key="14">
    <source>
        <dbReference type="EMBL" id="KAK3311247.1"/>
    </source>
</evidence>
<evidence type="ECO:0000256" key="9">
    <source>
        <dbReference type="ARBA" id="ARBA00048789"/>
    </source>
</evidence>
<dbReference type="GO" id="GO:0033209">
    <property type="term" value="P:tumor necrosis factor-mediated signaling pathway"/>
    <property type="evidence" value="ECO:0007669"/>
    <property type="project" value="TreeGrafter"/>
</dbReference>
<dbReference type="EC" id="2.7.11.10" evidence="2"/>
<dbReference type="Proteomes" id="UP001273166">
    <property type="component" value="Unassembled WGS sequence"/>
</dbReference>
<feature type="region of interest" description="Disordered" evidence="12">
    <location>
        <begin position="33"/>
        <end position="56"/>
    </location>
</feature>
<dbReference type="PANTHER" id="PTHR22969">
    <property type="entry name" value="IKB KINASE"/>
    <property type="match status" value="1"/>
</dbReference>
<dbReference type="PROSITE" id="PS00107">
    <property type="entry name" value="PROTEIN_KINASE_ATP"/>
    <property type="match status" value="1"/>
</dbReference>
<dbReference type="RefSeq" id="XP_062727027.1">
    <property type="nucleotide sequence ID" value="XM_062866093.1"/>
</dbReference>
<gene>
    <name evidence="14" type="ORF">B0T15DRAFT_482318</name>
</gene>
<reference evidence="14" key="1">
    <citation type="journal article" date="2023" name="Mol. Phylogenet. Evol.">
        <title>Genome-scale phylogeny and comparative genomics of the fungal order Sordariales.</title>
        <authorList>
            <person name="Hensen N."/>
            <person name="Bonometti L."/>
            <person name="Westerberg I."/>
            <person name="Brannstrom I.O."/>
            <person name="Guillou S."/>
            <person name="Cros-Aarteil S."/>
            <person name="Calhoun S."/>
            <person name="Haridas S."/>
            <person name="Kuo A."/>
            <person name="Mondo S."/>
            <person name="Pangilinan J."/>
            <person name="Riley R."/>
            <person name="LaButti K."/>
            <person name="Andreopoulos B."/>
            <person name="Lipzen A."/>
            <person name="Chen C."/>
            <person name="Yan M."/>
            <person name="Daum C."/>
            <person name="Ng V."/>
            <person name="Clum A."/>
            <person name="Steindorff A."/>
            <person name="Ohm R.A."/>
            <person name="Martin F."/>
            <person name="Silar P."/>
            <person name="Natvig D.O."/>
            <person name="Lalanne C."/>
            <person name="Gautier V."/>
            <person name="Ament-Velasquez S.L."/>
            <person name="Kruys A."/>
            <person name="Hutchinson M.I."/>
            <person name="Powell A.J."/>
            <person name="Barry K."/>
            <person name="Miller A.N."/>
            <person name="Grigoriev I.V."/>
            <person name="Debuchy R."/>
            <person name="Gladieux P."/>
            <person name="Hiltunen Thoren M."/>
            <person name="Johannesson H."/>
        </authorList>
    </citation>
    <scope>NUCLEOTIDE SEQUENCE</scope>
    <source>
        <strain evidence="14">CBS 333.67</strain>
    </source>
</reference>